<feature type="compositionally biased region" description="Low complexity" evidence="1">
    <location>
        <begin position="75"/>
        <end position="91"/>
    </location>
</feature>
<dbReference type="InterPro" id="IPR012337">
    <property type="entry name" value="RNaseH-like_sf"/>
</dbReference>
<dbReference type="Pfam" id="PF01612">
    <property type="entry name" value="DNA_pol_A_exo1"/>
    <property type="match status" value="1"/>
</dbReference>
<dbReference type="SUPFAM" id="SSF53098">
    <property type="entry name" value="Ribonuclease H-like"/>
    <property type="match status" value="1"/>
</dbReference>
<protein>
    <recommendedName>
        <fullName evidence="2">3'-5' exonuclease domain-containing protein</fullName>
    </recommendedName>
</protein>
<feature type="compositionally biased region" description="Basic residues" evidence="1">
    <location>
        <begin position="17"/>
        <end position="33"/>
    </location>
</feature>
<feature type="region of interest" description="Disordered" evidence="1">
    <location>
        <begin position="1"/>
        <end position="91"/>
    </location>
</feature>
<organism evidence="3 4">
    <name type="scientific">Ophiobolus disseminans</name>
    <dbReference type="NCBI Taxonomy" id="1469910"/>
    <lineage>
        <taxon>Eukaryota</taxon>
        <taxon>Fungi</taxon>
        <taxon>Dikarya</taxon>
        <taxon>Ascomycota</taxon>
        <taxon>Pezizomycotina</taxon>
        <taxon>Dothideomycetes</taxon>
        <taxon>Pleosporomycetidae</taxon>
        <taxon>Pleosporales</taxon>
        <taxon>Pleosporineae</taxon>
        <taxon>Phaeosphaeriaceae</taxon>
        <taxon>Ophiobolus</taxon>
    </lineage>
</organism>
<dbReference type="InterPro" id="IPR002562">
    <property type="entry name" value="3'-5'_exonuclease_dom"/>
</dbReference>
<dbReference type="Gene3D" id="3.30.420.10">
    <property type="entry name" value="Ribonuclease H-like superfamily/Ribonuclease H"/>
    <property type="match status" value="1"/>
</dbReference>
<dbReference type="EMBL" id="MU006224">
    <property type="protein sequence ID" value="KAF2827678.1"/>
    <property type="molecule type" value="Genomic_DNA"/>
</dbReference>
<feature type="region of interest" description="Disordered" evidence="1">
    <location>
        <begin position="104"/>
        <end position="186"/>
    </location>
</feature>
<feature type="compositionally biased region" description="Basic and acidic residues" evidence="1">
    <location>
        <begin position="60"/>
        <end position="74"/>
    </location>
</feature>
<evidence type="ECO:0000313" key="4">
    <source>
        <dbReference type="Proteomes" id="UP000799424"/>
    </source>
</evidence>
<sequence length="706" mass="79026">MPPASRTKKYTVTATVSKRRGRPPKKSGAKGKGKAVEPGSRKRPATKTESDVDEPPVKLSRTDSKANIGRKIETSDGSSNVASTSASNTFTLNKIPPHEIIVLSDDETDTEGPISKKTNQSPPRMLRALKTQPQTTRVPVPGTFSKSSGSDLSWSFSKAVTPDSTSGQTIGPSSQKMTEDNEKLQKNQRELQATVEKLKQEIVQMQADSQLGIYKADQKNRQELAKMTRDFEAERQEARAAAAERDQLRNQLREYIQEAVSAKDAQQAKHENELQAVQNLLDQQIEARKQDEKRHEELLEDILKSQAARSDPRIEALEDEKTRLAKEIETLKTPAKLYGTHSTLSPAPFQSSTDEDKREDNVRKMYIKTKRQYDILHSVANNLVTCTRSMDLSSFGEFGMYVKKLRASLDVDDSARDRHALVLRRVDDDDDNWGSQNNAGYSPFDLFPLLEPARTLSMNLYIDLEGAKLSRNGTISLLTLYVLPDNLVYLIDIHNLGAAAFITRETSNGEQPHSLEAAVTLKSLLESPTVPKVFFDVRNDSDALFSHYSVSLKCVDDLQLMELATTGRRSRSYVNGLAKCIQHDSGISSSQLERARVVKEQGTKLFAPEKGGSYEVFNTRPLNPIVQEYCVMDVVLMPQLWKTYHGRMSAFWEVMIKEAGEARVKESQSSGYKPNGEWKKYGCWSERVIAEAQKKWKAGQKTGLCG</sequence>
<keyword evidence="4" id="KW-1185">Reference proteome</keyword>
<name>A0A6A7A4G5_9PLEO</name>
<dbReference type="Proteomes" id="UP000799424">
    <property type="component" value="Unassembled WGS sequence"/>
</dbReference>
<accession>A0A6A7A4G5</accession>
<dbReference type="PANTHER" id="PTHR43040:SF1">
    <property type="entry name" value="RIBONUCLEASE D"/>
    <property type="match status" value="1"/>
</dbReference>
<dbReference type="OrthoDB" id="26838at2759"/>
<feature type="domain" description="3'-5' exonuclease" evidence="2">
    <location>
        <begin position="485"/>
        <end position="642"/>
    </location>
</feature>
<proteinExistence type="predicted"/>
<gene>
    <name evidence="3" type="ORF">CC86DRAFT_349360</name>
</gene>
<dbReference type="GO" id="GO:0003676">
    <property type="term" value="F:nucleic acid binding"/>
    <property type="evidence" value="ECO:0007669"/>
    <property type="project" value="InterPro"/>
</dbReference>
<evidence type="ECO:0000313" key="3">
    <source>
        <dbReference type="EMBL" id="KAF2827678.1"/>
    </source>
</evidence>
<reference evidence="3" key="1">
    <citation type="journal article" date="2020" name="Stud. Mycol.">
        <title>101 Dothideomycetes genomes: a test case for predicting lifestyles and emergence of pathogens.</title>
        <authorList>
            <person name="Haridas S."/>
            <person name="Albert R."/>
            <person name="Binder M."/>
            <person name="Bloem J."/>
            <person name="Labutti K."/>
            <person name="Salamov A."/>
            <person name="Andreopoulos B."/>
            <person name="Baker S."/>
            <person name="Barry K."/>
            <person name="Bills G."/>
            <person name="Bluhm B."/>
            <person name="Cannon C."/>
            <person name="Castanera R."/>
            <person name="Culley D."/>
            <person name="Daum C."/>
            <person name="Ezra D."/>
            <person name="Gonzalez J."/>
            <person name="Henrissat B."/>
            <person name="Kuo A."/>
            <person name="Liang C."/>
            <person name="Lipzen A."/>
            <person name="Lutzoni F."/>
            <person name="Magnuson J."/>
            <person name="Mondo S."/>
            <person name="Nolan M."/>
            <person name="Ohm R."/>
            <person name="Pangilinan J."/>
            <person name="Park H.-J."/>
            <person name="Ramirez L."/>
            <person name="Alfaro M."/>
            <person name="Sun H."/>
            <person name="Tritt A."/>
            <person name="Yoshinaga Y."/>
            <person name="Zwiers L.-H."/>
            <person name="Turgeon B."/>
            <person name="Goodwin S."/>
            <person name="Spatafora J."/>
            <person name="Crous P."/>
            <person name="Grigoriev I."/>
        </authorList>
    </citation>
    <scope>NUCLEOTIDE SEQUENCE</scope>
    <source>
        <strain evidence="3">CBS 113818</strain>
    </source>
</reference>
<feature type="compositionally biased region" description="Basic and acidic residues" evidence="1">
    <location>
        <begin position="177"/>
        <end position="186"/>
    </location>
</feature>
<dbReference type="AlphaFoldDB" id="A0A6A7A4G5"/>
<evidence type="ECO:0000256" key="1">
    <source>
        <dbReference type="SAM" id="MobiDB-lite"/>
    </source>
</evidence>
<feature type="compositionally biased region" description="Polar residues" evidence="1">
    <location>
        <begin position="144"/>
        <end position="176"/>
    </location>
</feature>
<dbReference type="GO" id="GO:0006139">
    <property type="term" value="P:nucleobase-containing compound metabolic process"/>
    <property type="evidence" value="ECO:0007669"/>
    <property type="project" value="InterPro"/>
</dbReference>
<feature type="region of interest" description="Disordered" evidence="1">
    <location>
        <begin position="339"/>
        <end position="358"/>
    </location>
</feature>
<evidence type="ECO:0000259" key="2">
    <source>
        <dbReference type="Pfam" id="PF01612"/>
    </source>
</evidence>
<dbReference type="InterPro" id="IPR036397">
    <property type="entry name" value="RNaseH_sf"/>
</dbReference>
<dbReference type="GO" id="GO:0008408">
    <property type="term" value="F:3'-5' exonuclease activity"/>
    <property type="evidence" value="ECO:0007669"/>
    <property type="project" value="InterPro"/>
</dbReference>
<dbReference type="PANTHER" id="PTHR43040">
    <property type="entry name" value="RIBONUCLEASE D"/>
    <property type="match status" value="1"/>
</dbReference>
<feature type="compositionally biased region" description="Polar residues" evidence="1">
    <location>
        <begin position="340"/>
        <end position="352"/>
    </location>
</feature>